<dbReference type="PRINTS" id="PR01908">
    <property type="entry name" value="ADSPHPHTASE"/>
</dbReference>
<feature type="domain" description="Dual specificity phosphatase catalytic" evidence="2">
    <location>
        <begin position="39"/>
        <end position="118"/>
    </location>
</feature>
<dbReference type="EMBL" id="JANPWB010000010">
    <property type="protein sequence ID" value="KAJ1144449.1"/>
    <property type="molecule type" value="Genomic_DNA"/>
</dbReference>
<organism evidence="3 4">
    <name type="scientific">Pleurodeles waltl</name>
    <name type="common">Iberian ribbed newt</name>
    <dbReference type="NCBI Taxonomy" id="8319"/>
    <lineage>
        <taxon>Eukaryota</taxon>
        <taxon>Metazoa</taxon>
        <taxon>Chordata</taxon>
        <taxon>Craniata</taxon>
        <taxon>Vertebrata</taxon>
        <taxon>Euteleostomi</taxon>
        <taxon>Amphibia</taxon>
        <taxon>Batrachia</taxon>
        <taxon>Caudata</taxon>
        <taxon>Salamandroidea</taxon>
        <taxon>Salamandridae</taxon>
        <taxon>Pleurodelinae</taxon>
        <taxon>Pleurodeles</taxon>
    </lineage>
</organism>
<dbReference type="EC" id="3.1.3.16" evidence="1"/>
<proteinExistence type="inferred from homology"/>
<protein>
    <recommendedName>
        <fullName evidence="1">Dual specificity protein phosphatase</fullName>
        <ecNumber evidence="1">3.1.3.16</ecNumber>
        <ecNumber evidence="1">3.1.3.48</ecNumber>
    </recommendedName>
</protein>
<name>A0AAV7QV99_PLEWA</name>
<dbReference type="InterPro" id="IPR020405">
    <property type="entry name" value="Atypical_DUSP_subfamA"/>
</dbReference>
<gene>
    <name evidence="3" type="ORF">NDU88_010748</name>
</gene>
<dbReference type="GO" id="GO:0004725">
    <property type="term" value="F:protein tyrosine phosphatase activity"/>
    <property type="evidence" value="ECO:0007669"/>
    <property type="project" value="UniProtKB-EC"/>
</dbReference>
<evidence type="ECO:0000313" key="4">
    <source>
        <dbReference type="Proteomes" id="UP001066276"/>
    </source>
</evidence>
<dbReference type="GO" id="GO:0004722">
    <property type="term" value="F:protein serine/threonine phosphatase activity"/>
    <property type="evidence" value="ECO:0007669"/>
    <property type="project" value="UniProtKB-EC"/>
</dbReference>
<dbReference type="SUPFAM" id="SSF52799">
    <property type="entry name" value="(Phosphotyrosine protein) phosphatases II"/>
    <property type="match status" value="1"/>
</dbReference>
<keyword evidence="1" id="KW-0378">Hydrolase</keyword>
<dbReference type="InterPro" id="IPR000340">
    <property type="entry name" value="Dual-sp_phosphatase_cat-dom"/>
</dbReference>
<dbReference type="PANTHER" id="PTHR45682">
    <property type="entry name" value="AGAP008228-PA"/>
    <property type="match status" value="1"/>
</dbReference>
<evidence type="ECO:0000313" key="3">
    <source>
        <dbReference type="EMBL" id="KAJ1144449.1"/>
    </source>
</evidence>
<keyword evidence="1" id="KW-0904">Protein phosphatase</keyword>
<comment type="catalytic activity">
    <reaction evidence="1">
        <text>O-phospho-L-tyrosyl-[protein] + H2O = L-tyrosyl-[protein] + phosphate</text>
        <dbReference type="Rhea" id="RHEA:10684"/>
        <dbReference type="Rhea" id="RHEA-COMP:10136"/>
        <dbReference type="Rhea" id="RHEA-COMP:20101"/>
        <dbReference type="ChEBI" id="CHEBI:15377"/>
        <dbReference type="ChEBI" id="CHEBI:43474"/>
        <dbReference type="ChEBI" id="CHEBI:46858"/>
        <dbReference type="ChEBI" id="CHEBI:61978"/>
        <dbReference type="EC" id="3.1.3.48"/>
    </reaction>
</comment>
<comment type="function">
    <text evidence="1">Dual specificity phosphatase able to dephosphorylate phosphotyrosine, phosphoserine and phosphothreonine residues, with a preference for phosphotyrosine as a substrate.</text>
</comment>
<reference evidence="3" key="1">
    <citation type="journal article" date="2022" name="bioRxiv">
        <title>Sequencing and chromosome-scale assembly of the giantPleurodeles waltlgenome.</title>
        <authorList>
            <person name="Brown T."/>
            <person name="Elewa A."/>
            <person name="Iarovenko S."/>
            <person name="Subramanian E."/>
            <person name="Araus A.J."/>
            <person name="Petzold A."/>
            <person name="Susuki M."/>
            <person name="Suzuki K.-i.T."/>
            <person name="Hayashi T."/>
            <person name="Toyoda A."/>
            <person name="Oliveira C."/>
            <person name="Osipova E."/>
            <person name="Leigh N.D."/>
            <person name="Simon A."/>
            <person name="Yun M.H."/>
        </authorList>
    </citation>
    <scope>NUCLEOTIDE SEQUENCE</scope>
    <source>
        <strain evidence="3">20211129_DDA</strain>
        <tissue evidence="3">Liver</tissue>
    </source>
</reference>
<comment type="similarity">
    <text evidence="1">Belongs to the protein-tyrosine phosphatase family. Non-receptor class dual specificity subfamily.</text>
</comment>
<dbReference type="InterPro" id="IPR029021">
    <property type="entry name" value="Prot-tyrosine_phosphatase-like"/>
</dbReference>
<dbReference type="GO" id="GO:0033549">
    <property type="term" value="F:MAP kinase phosphatase activity"/>
    <property type="evidence" value="ECO:0007669"/>
    <property type="project" value="TreeGrafter"/>
</dbReference>
<comment type="catalytic activity">
    <reaction evidence="1">
        <text>O-phospho-L-seryl-[protein] + H2O = L-seryl-[protein] + phosphate</text>
        <dbReference type="Rhea" id="RHEA:20629"/>
        <dbReference type="Rhea" id="RHEA-COMP:9863"/>
        <dbReference type="Rhea" id="RHEA-COMP:11604"/>
        <dbReference type="ChEBI" id="CHEBI:15377"/>
        <dbReference type="ChEBI" id="CHEBI:29999"/>
        <dbReference type="ChEBI" id="CHEBI:43474"/>
        <dbReference type="ChEBI" id="CHEBI:83421"/>
        <dbReference type="EC" id="3.1.3.16"/>
    </reaction>
</comment>
<dbReference type="Pfam" id="PF00782">
    <property type="entry name" value="DSPc"/>
    <property type="match status" value="1"/>
</dbReference>
<keyword evidence="4" id="KW-1185">Reference proteome</keyword>
<dbReference type="AlphaFoldDB" id="A0AAV7QV99"/>
<comment type="catalytic activity">
    <reaction evidence="1">
        <text>O-phospho-L-threonyl-[protein] + H2O = L-threonyl-[protein] + phosphate</text>
        <dbReference type="Rhea" id="RHEA:47004"/>
        <dbReference type="Rhea" id="RHEA-COMP:11060"/>
        <dbReference type="Rhea" id="RHEA-COMP:11605"/>
        <dbReference type="ChEBI" id="CHEBI:15377"/>
        <dbReference type="ChEBI" id="CHEBI:30013"/>
        <dbReference type="ChEBI" id="CHEBI:43474"/>
        <dbReference type="ChEBI" id="CHEBI:61977"/>
        <dbReference type="EC" id="3.1.3.16"/>
    </reaction>
</comment>
<evidence type="ECO:0000259" key="2">
    <source>
        <dbReference type="Pfam" id="PF00782"/>
    </source>
</evidence>
<evidence type="ECO:0000256" key="1">
    <source>
        <dbReference type="RuleBase" id="RU366038"/>
    </source>
</evidence>
<dbReference type="Gene3D" id="3.90.190.10">
    <property type="entry name" value="Protein tyrosine phosphatase superfamily"/>
    <property type="match status" value="1"/>
</dbReference>
<dbReference type="GO" id="GO:0005737">
    <property type="term" value="C:cytoplasm"/>
    <property type="evidence" value="ECO:0007669"/>
    <property type="project" value="TreeGrafter"/>
</dbReference>
<dbReference type="PRINTS" id="PR01909">
    <property type="entry name" value="ADSPHPHTASEA"/>
</dbReference>
<sequence>MTERSSRGCGTPTLSELHVVLQRRVHCCQNDVDEVWPNLYLGTASAARDLDRLQCQGITHVLNVADYRCGPYHYPCVPISYYGVPANDVPTFDISQYFCETSKFIDQALKTPGGKVKVELWYSVIDIEEVLKIHYVKTKASKGSQQRVQT</sequence>
<comment type="caution">
    <text evidence="3">The sequence shown here is derived from an EMBL/GenBank/DDBJ whole genome shotgun (WGS) entry which is preliminary data.</text>
</comment>
<dbReference type="GO" id="GO:0043409">
    <property type="term" value="P:negative regulation of MAPK cascade"/>
    <property type="evidence" value="ECO:0007669"/>
    <property type="project" value="TreeGrafter"/>
</dbReference>
<dbReference type="PANTHER" id="PTHR45682:SF19">
    <property type="entry name" value="DUAL SPECIFICITY PROTEIN PHOSPHATASE 3-LIKE ISOFORM X2"/>
    <property type="match status" value="1"/>
</dbReference>
<dbReference type="GO" id="GO:0008138">
    <property type="term" value="F:protein tyrosine/serine/threonine phosphatase activity"/>
    <property type="evidence" value="ECO:0007669"/>
    <property type="project" value="UniProtKB-UniRule"/>
</dbReference>
<accession>A0AAV7QV99</accession>
<dbReference type="EC" id="3.1.3.48" evidence="1"/>
<dbReference type="Proteomes" id="UP001066276">
    <property type="component" value="Chromosome 6"/>
</dbReference>